<dbReference type="AlphaFoldDB" id="A0A0A9D6D5"/>
<feature type="region of interest" description="Disordered" evidence="1">
    <location>
        <begin position="66"/>
        <end position="92"/>
    </location>
</feature>
<reference evidence="2" key="1">
    <citation type="submission" date="2014-09" db="EMBL/GenBank/DDBJ databases">
        <authorList>
            <person name="Magalhaes I.L.F."/>
            <person name="Oliveira U."/>
            <person name="Santos F.R."/>
            <person name="Vidigal T.H.D.A."/>
            <person name="Brescovit A.D."/>
            <person name="Santos A.J."/>
        </authorList>
    </citation>
    <scope>NUCLEOTIDE SEQUENCE</scope>
    <source>
        <tissue evidence="2">Shoot tissue taken approximately 20 cm above the soil surface</tissue>
    </source>
</reference>
<organism evidence="2">
    <name type="scientific">Arundo donax</name>
    <name type="common">Giant reed</name>
    <name type="synonym">Donax arundinaceus</name>
    <dbReference type="NCBI Taxonomy" id="35708"/>
    <lineage>
        <taxon>Eukaryota</taxon>
        <taxon>Viridiplantae</taxon>
        <taxon>Streptophyta</taxon>
        <taxon>Embryophyta</taxon>
        <taxon>Tracheophyta</taxon>
        <taxon>Spermatophyta</taxon>
        <taxon>Magnoliopsida</taxon>
        <taxon>Liliopsida</taxon>
        <taxon>Poales</taxon>
        <taxon>Poaceae</taxon>
        <taxon>PACMAD clade</taxon>
        <taxon>Arundinoideae</taxon>
        <taxon>Arundineae</taxon>
        <taxon>Arundo</taxon>
    </lineage>
</organism>
<evidence type="ECO:0000256" key="1">
    <source>
        <dbReference type="SAM" id="MobiDB-lite"/>
    </source>
</evidence>
<accession>A0A0A9D6D5</accession>
<evidence type="ECO:0000313" key="2">
    <source>
        <dbReference type="EMBL" id="JAD79312.1"/>
    </source>
</evidence>
<sequence length="92" mass="10360">MTRATSAPDPTRYHAASPSRPRPHCTEPRPPLIAVVCHLLRNTRHAAQRRCHLLWPRAAEWRRLRQPGKAAAARERREKGAWHSAASASSAE</sequence>
<feature type="compositionally biased region" description="Basic and acidic residues" evidence="1">
    <location>
        <begin position="72"/>
        <end position="81"/>
    </location>
</feature>
<protein>
    <submittedName>
        <fullName evidence="2">Uncharacterized protein</fullName>
    </submittedName>
</protein>
<name>A0A0A9D6D5_ARUDO</name>
<dbReference type="EMBL" id="GBRH01218583">
    <property type="protein sequence ID" value="JAD79312.1"/>
    <property type="molecule type" value="Transcribed_RNA"/>
</dbReference>
<proteinExistence type="predicted"/>
<reference evidence="2" key="2">
    <citation type="journal article" date="2015" name="Data Brief">
        <title>Shoot transcriptome of the giant reed, Arundo donax.</title>
        <authorList>
            <person name="Barrero R.A."/>
            <person name="Guerrero F.D."/>
            <person name="Moolhuijzen P."/>
            <person name="Goolsby J.A."/>
            <person name="Tidwell J."/>
            <person name="Bellgard S.E."/>
            <person name="Bellgard M.I."/>
        </authorList>
    </citation>
    <scope>NUCLEOTIDE SEQUENCE</scope>
    <source>
        <tissue evidence="2">Shoot tissue taken approximately 20 cm above the soil surface</tissue>
    </source>
</reference>
<feature type="region of interest" description="Disordered" evidence="1">
    <location>
        <begin position="1"/>
        <end position="28"/>
    </location>
</feature>